<dbReference type="InterPro" id="IPR011711">
    <property type="entry name" value="GntR_C"/>
</dbReference>
<dbReference type="EMBL" id="JBBMER010000002">
    <property type="protein sequence ID" value="MEQ2379064.1"/>
    <property type="molecule type" value="Genomic_DNA"/>
</dbReference>
<keyword evidence="2" id="KW-0238">DNA-binding</keyword>
<dbReference type="Proteomes" id="UP001442364">
    <property type="component" value="Unassembled WGS sequence"/>
</dbReference>
<accession>A0ABV1BTI4</accession>
<evidence type="ECO:0000256" key="2">
    <source>
        <dbReference type="ARBA" id="ARBA00023125"/>
    </source>
</evidence>
<dbReference type="PANTHER" id="PTHR43537:SF24">
    <property type="entry name" value="GLUCONATE OPERON TRANSCRIPTIONAL REPRESSOR"/>
    <property type="match status" value="1"/>
</dbReference>
<dbReference type="SUPFAM" id="SSF48008">
    <property type="entry name" value="GntR ligand-binding domain-like"/>
    <property type="match status" value="1"/>
</dbReference>
<dbReference type="SUPFAM" id="SSF46785">
    <property type="entry name" value="Winged helix' DNA-binding domain"/>
    <property type="match status" value="1"/>
</dbReference>
<evidence type="ECO:0000256" key="3">
    <source>
        <dbReference type="ARBA" id="ARBA00023163"/>
    </source>
</evidence>
<dbReference type="SMART" id="SM00895">
    <property type="entry name" value="FCD"/>
    <property type="match status" value="1"/>
</dbReference>
<dbReference type="InterPro" id="IPR008920">
    <property type="entry name" value="TF_FadR/GntR_C"/>
</dbReference>
<name>A0ABV1BTI4_9FIRM</name>
<comment type="caution">
    <text evidence="5">The sequence shown here is derived from an EMBL/GenBank/DDBJ whole genome shotgun (WGS) entry which is preliminary data.</text>
</comment>
<dbReference type="InterPro" id="IPR036388">
    <property type="entry name" value="WH-like_DNA-bd_sf"/>
</dbReference>
<keyword evidence="3" id="KW-0804">Transcription</keyword>
<dbReference type="PROSITE" id="PS50949">
    <property type="entry name" value="HTH_GNTR"/>
    <property type="match status" value="1"/>
</dbReference>
<feature type="domain" description="HTH gntR-type" evidence="4">
    <location>
        <begin position="11"/>
        <end position="78"/>
    </location>
</feature>
<sequence length="226" mass="26668">MFKIDERLPKESAKDYVVRQLVYNIVHINLTPGQQLDSDEISELLNVSKNPIREAELELSQTRLIEIKPKIGAYVSLIDANIVEEVRELRSVLEAELAALACTTLNKEQINMLWENVALWQMYMKRNDEEKIFQLDKEFHKSLYKMCNKNYWYELVNNISPHFDRTTILSFRCISVGHILSDHEELVAAIENRETDKAREISKRHLNRYTENINSIKDNYAEYFKE</sequence>
<evidence type="ECO:0000259" key="4">
    <source>
        <dbReference type="PROSITE" id="PS50949"/>
    </source>
</evidence>
<dbReference type="InterPro" id="IPR036390">
    <property type="entry name" value="WH_DNA-bd_sf"/>
</dbReference>
<proteinExistence type="predicted"/>
<dbReference type="Gene3D" id="1.20.120.530">
    <property type="entry name" value="GntR ligand-binding domain-like"/>
    <property type="match status" value="1"/>
</dbReference>
<keyword evidence="6" id="KW-1185">Reference proteome</keyword>
<evidence type="ECO:0000313" key="5">
    <source>
        <dbReference type="EMBL" id="MEQ2379064.1"/>
    </source>
</evidence>
<dbReference type="PANTHER" id="PTHR43537">
    <property type="entry name" value="TRANSCRIPTIONAL REGULATOR, GNTR FAMILY"/>
    <property type="match status" value="1"/>
</dbReference>
<organism evidence="5 6">
    <name type="scientific">[Lactobacillus] rogosae</name>
    <dbReference type="NCBI Taxonomy" id="706562"/>
    <lineage>
        <taxon>Bacteria</taxon>
        <taxon>Bacillati</taxon>
        <taxon>Bacillota</taxon>
        <taxon>Clostridia</taxon>
        <taxon>Lachnospirales</taxon>
        <taxon>Lachnospiraceae</taxon>
        <taxon>Lachnospira</taxon>
    </lineage>
</organism>
<evidence type="ECO:0000313" key="6">
    <source>
        <dbReference type="Proteomes" id="UP001442364"/>
    </source>
</evidence>
<dbReference type="Pfam" id="PF07729">
    <property type="entry name" value="FCD"/>
    <property type="match status" value="1"/>
</dbReference>
<protein>
    <submittedName>
        <fullName evidence="5">GntR family transcriptional regulator</fullName>
    </submittedName>
</protein>
<dbReference type="InterPro" id="IPR000524">
    <property type="entry name" value="Tscrpt_reg_HTH_GntR"/>
</dbReference>
<keyword evidence="1" id="KW-0805">Transcription regulation</keyword>
<dbReference type="Pfam" id="PF00392">
    <property type="entry name" value="GntR"/>
    <property type="match status" value="1"/>
</dbReference>
<evidence type="ECO:0000256" key="1">
    <source>
        <dbReference type="ARBA" id="ARBA00023015"/>
    </source>
</evidence>
<dbReference type="SMART" id="SM00345">
    <property type="entry name" value="HTH_GNTR"/>
    <property type="match status" value="1"/>
</dbReference>
<reference evidence="5 6" key="1">
    <citation type="submission" date="2024-03" db="EMBL/GenBank/DDBJ databases">
        <title>Human intestinal bacterial collection.</title>
        <authorList>
            <person name="Pauvert C."/>
            <person name="Hitch T.C.A."/>
            <person name="Clavel T."/>
        </authorList>
    </citation>
    <scope>NUCLEOTIDE SEQUENCE [LARGE SCALE GENOMIC DNA]</scope>
    <source>
        <strain evidence="5 6">CLA-AA-H255</strain>
    </source>
</reference>
<gene>
    <name evidence="5" type="ORF">WMO14_04075</name>
</gene>
<dbReference type="RefSeq" id="WP_022502566.1">
    <property type="nucleotide sequence ID" value="NZ_DAWDAH010000001.1"/>
</dbReference>
<dbReference type="Gene3D" id="1.10.10.10">
    <property type="entry name" value="Winged helix-like DNA-binding domain superfamily/Winged helix DNA-binding domain"/>
    <property type="match status" value="1"/>
</dbReference>